<reference evidence="2 3" key="1">
    <citation type="submission" date="2019-04" db="EMBL/GenBank/DDBJ databases">
        <authorList>
            <consortium name="Wellcome Sanger Institute Data Sharing"/>
        </authorList>
    </citation>
    <scope>NUCLEOTIDE SEQUENCE [LARGE SCALE GENOMIC DNA]</scope>
</reference>
<dbReference type="InterPro" id="IPR037693">
    <property type="entry name" value="CCDC15"/>
</dbReference>
<keyword evidence="1" id="KW-0175">Coiled coil</keyword>
<dbReference type="PANTHER" id="PTHR14817">
    <property type="entry name" value="COILED-COIL DOMAIN-CONTAINING PROTEIN 15"/>
    <property type="match status" value="1"/>
</dbReference>
<keyword evidence="3" id="KW-1185">Reference proteome</keyword>
<dbReference type="Proteomes" id="UP000694397">
    <property type="component" value="Chromosome 4"/>
</dbReference>
<name>A0A8C9T0D9_SCLFO</name>
<evidence type="ECO:0000256" key="1">
    <source>
        <dbReference type="SAM" id="Coils"/>
    </source>
</evidence>
<evidence type="ECO:0000313" key="3">
    <source>
        <dbReference type="Proteomes" id="UP000694397"/>
    </source>
</evidence>
<dbReference type="GeneTree" id="ENSGT00500000044966"/>
<dbReference type="GO" id="GO:0005813">
    <property type="term" value="C:centrosome"/>
    <property type="evidence" value="ECO:0007669"/>
    <property type="project" value="TreeGrafter"/>
</dbReference>
<proteinExistence type="predicted"/>
<dbReference type="Ensembl" id="ENSSFOT00015049770.1">
    <property type="protein sequence ID" value="ENSSFOP00015044984.1"/>
    <property type="gene ID" value="ENSSFOG00015009507.2"/>
</dbReference>
<protein>
    <submittedName>
        <fullName evidence="2">Coiled-coil domain containing 15</fullName>
    </submittedName>
</protein>
<reference evidence="2" key="2">
    <citation type="submission" date="2025-08" db="UniProtKB">
        <authorList>
            <consortium name="Ensembl"/>
        </authorList>
    </citation>
    <scope>IDENTIFICATION</scope>
</reference>
<reference evidence="2" key="3">
    <citation type="submission" date="2025-09" db="UniProtKB">
        <authorList>
            <consortium name="Ensembl"/>
        </authorList>
    </citation>
    <scope>IDENTIFICATION</scope>
</reference>
<organism evidence="2 3">
    <name type="scientific">Scleropages formosus</name>
    <name type="common">Asian bonytongue</name>
    <name type="synonym">Osteoglossum formosum</name>
    <dbReference type="NCBI Taxonomy" id="113540"/>
    <lineage>
        <taxon>Eukaryota</taxon>
        <taxon>Metazoa</taxon>
        <taxon>Chordata</taxon>
        <taxon>Craniata</taxon>
        <taxon>Vertebrata</taxon>
        <taxon>Euteleostomi</taxon>
        <taxon>Actinopterygii</taxon>
        <taxon>Neopterygii</taxon>
        <taxon>Teleostei</taxon>
        <taxon>Osteoglossocephala</taxon>
        <taxon>Osteoglossomorpha</taxon>
        <taxon>Osteoglossiformes</taxon>
        <taxon>Osteoglossidae</taxon>
        <taxon>Scleropages</taxon>
    </lineage>
</organism>
<gene>
    <name evidence="2" type="primary">ccdc15</name>
</gene>
<sequence length="315" mass="37081">MKQVRHKLASCQMVKAGEELPELPGGIWKVSPTRDELSPHYHLSEETEDDEISLYGQHDRPLDLQYPGGEDGRRKTVTFQNIPIYGSLLKEPNPIGPSPSSSTDHRAMQVLWPCEDQEELKRQRQSQFLMNRRLFMDIERAQVQEIHRHRKHLKRIERIKSDKEQRRLEEERRMQSLEDLEEDRQTTERERQVLERLRLDEQQMLEDTQRKDRARKDLEAARFIEALRAQMKEKMVQEKVDLPPLCCCGESFWDSHPNTCANNCVFYNNPKAYAQALQSVLLNCDLREGNLSHRASARRIASVHVRSPRNQSCIY</sequence>
<feature type="coiled-coil region" evidence="1">
    <location>
        <begin position="153"/>
        <end position="197"/>
    </location>
</feature>
<dbReference type="PANTHER" id="PTHR14817:SF2">
    <property type="entry name" value="COILED-COIL DOMAIN-CONTAINING PROTEIN 15"/>
    <property type="match status" value="1"/>
</dbReference>
<evidence type="ECO:0000313" key="2">
    <source>
        <dbReference type="Ensembl" id="ENSSFOP00015044984.1"/>
    </source>
</evidence>
<dbReference type="AlphaFoldDB" id="A0A8C9T0D9"/>
<accession>A0A8C9T0D9</accession>